<dbReference type="PANTHER" id="PTHR10302:SF27">
    <property type="entry name" value="SINGLE-STRANDED DNA-BINDING PROTEIN"/>
    <property type="match status" value="1"/>
</dbReference>
<dbReference type="SUPFAM" id="SSF50249">
    <property type="entry name" value="Nucleic acid-binding proteins"/>
    <property type="match status" value="1"/>
</dbReference>
<dbReference type="HOGENOM" id="CLU_078758_6_2_14"/>
<dbReference type="Proteomes" id="UP000027182">
    <property type="component" value="Chromosome"/>
</dbReference>
<dbReference type="PANTHER" id="PTHR10302">
    <property type="entry name" value="SINGLE-STRANDED DNA-BINDING PROTEIN"/>
    <property type="match status" value="1"/>
</dbReference>
<keyword evidence="1 2" id="KW-0238">DNA-binding</keyword>
<dbReference type="PATRIC" id="fig|1316930.3.peg.411"/>
<evidence type="ECO:0000256" key="3">
    <source>
        <dbReference type="RuleBase" id="RU000524"/>
    </source>
</evidence>
<comment type="caution">
    <text evidence="2">Lacks conserved residue(s) required for the propagation of feature annotation.</text>
</comment>
<evidence type="ECO:0000256" key="4">
    <source>
        <dbReference type="SAM" id="MobiDB-lite"/>
    </source>
</evidence>
<dbReference type="GO" id="GO:0003697">
    <property type="term" value="F:single-stranded DNA binding"/>
    <property type="evidence" value="ECO:0007669"/>
    <property type="project" value="UniProtKB-UniRule"/>
</dbReference>
<evidence type="ECO:0000256" key="2">
    <source>
        <dbReference type="HAMAP-Rule" id="MF_00984"/>
    </source>
</evidence>
<comment type="subunit">
    <text evidence="2">Homotetramer.</text>
</comment>
<accession>A0A059Y431</accession>
<dbReference type="GO" id="GO:0006260">
    <property type="term" value="P:DNA replication"/>
    <property type="evidence" value="ECO:0007669"/>
    <property type="project" value="InterPro"/>
</dbReference>
<evidence type="ECO:0000313" key="6">
    <source>
        <dbReference type="Proteomes" id="UP000027182"/>
    </source>
</evidence>
<name>A0A059Y431_MYCBV</name>
<dbReference type="InterPro" id="IPR011344">
    <property type="entry name" value="ssDNA-bd"/>
</dbReference>
<dbReference type="PROSITE" id="PS50935">
    <property type="entry name" value="SSB"/>
    <property type="match status" value="1"/>
</dbReference>
<dbReference type="Gene3D" id="2.40.50.140">
    <property type="entry name" value="Nucleic acid-binding proteins"/>
    <property type="match status" value="1"/>
</dbReference>
<evidence type="ECO:0000313" key="5">
    <source>
        <dbReference type="EMBL" id="AIA33978.1"/>
    </source>
</evidence>
<sequence>MNLNKVILIGRVSSDVRYSKTNSGISFARTRIAISRSYTSDNEVTDFIPVIAWRSTADFLNGYAPKGTLVAIEGTLVTSTYESNGQTNYSVEVRIDNLHLLESRSVRNQRQTNEFSVVQPNFKKTDSNTTNSFAKSNKAFANNFNLENTEKNNNIQQKASVEKEVSKPEEQPFNNINFNFDDDFEE</sequence>
<dbReference type="Pfam" id="PF00436">
    <property type="entry name" value="SSB"/>
    <property type="match status" value="1"/>
</dbReference>
<evidence type="ECO:0000256" key="1">
    <source>
        <dbReference type="ARBA" id="ARBA00023125"/>
    </source>
</evidence>
<dbReference type="InterPro" id="IPR012340">
    <property type="entry name" value="NA-bd_OB-fold"/>
</dbReference>
<dbReference type="RefSeq" id="WP_013954802.1">
    <property type="nucleotide sequence ID" value="NZ_CP005933.1"/>
</dbReference>
<proteinExistence type="inferred from homology"/>
<feature type="region of interest" description="Disordered" evidence="4">
    <location>
        <begin position="163"/>
        <end position="186"/>
    </location>
</feature>
<reference evidence="5 6" key="1">
    <citation type="submission" date="2013-04" db="EMBL/GenBank/DDBJ databases">
        <authorList>
            <person name="Lin L."/>
            <person name="Zeng Z."/>
            <person name="Xie J."/>
            <person name="Luo L."/>
            <person name="Yang Z."/>
            <person name="Liang W."/>
            <person name="Lin H."/>
            <person name="Dong C."/>
            <person name="Sun Y."/>
        </authorList>
    </citation>
    <scope>NUCLEOTIDE SEQUENCE [LARGE SCALE GENOMIC DNA]</scope>
    <source>
        <strain evidence="5 6">CQ-W70</strain>
    </source>
</reference>
<dbReference type="CDD" id="cd04496">
    <property type="entry name" value="SSB_OBF"/>
    <property type="match status" value="1"/>
</dbReference>
<dbReference type="InterPro" id="IPR000424">
    <property type="entry name" value="Primosome_PriB/ssb"/>
</dbReference>
<dbReference type="KEGG" id="mbq:K668_02000"/>
<protein>
    <recommendedName>
        <fullName evidence="2 3">Single-stranded DNA-binding protein</fullName>
        <shortName evidence="2">SSB</shortName>
    </recommendedName>
</protein>
<gene>
    <name evidence="5" type="ORF">K668_02000</name>
</gene>
<dbReference type="HAMAP" id="MF_00984">
    <property type="entry name" value="SSB"/>
    <property type="match status" value="1"/>
</dbReference>
<dbReference type="AlphaFoldDB" id="A0A059Y431"/>
<organism evidence="5 6">
    <name type="scientific">Mycoplasmopsis bovis CQ-W70</name>
    <dbReference type="NCBI Taxonomy" id="1316930"/>
    <lineage>
        <taxon>Bacteria</taxon>
        <taxon>Bacillati</taxon>
        <taxon>Mycoplasmatota</taxon>
        <taxon>Mycoplasmoidales</taxon>
        <taxon>Metamycoplasmataceae</taxon>
        <taxon>Mycoplasmopsis</taxon>
    </lineage>
</organism>
<dbReference type="GO" id="GO:0009295">
    <property type="term" value="C:nucleoid"/>
    <property type="evidence" value="ECO:0007669"/>
    <property type="project" value="TreeGrafter"/>
</dbReference>
<dbReference type="NCBIfam" id="TIGR00621">
    <property type="entry name" value="ssb"/>
    <property type="match status" value="1"/>
</dbReference>
<dbReference type="EMBL" id="CP005933">
    <property type="protein sequence ID" value="AIA33978.1"/>
    <property type="molecule type" value="Genomic_DNA"/>
</dbReference>